<dbReference type="Proteomes" id="UP000475862">
    <property type="component" value="Unassembled WGS sequence"/>
</dbReference>
<keyword evidence="1" id="KW-1133">Transmembrane helix</keyword>
<dbReference type="EMBL" id="VYZN01000040">
    <property type="protein sequence ID" value="KAE9531933.1"/>
    <property type="molecule type" value="Genomic_DNA"/>
</dbReference>
<accession>A0A6G0TF70</accession>
<dbReference type="AlphaFoldDB" id="A0A6G0TF70"/>
<keyword evidence="3" id="KW-1185">Reference proteome</keyword>
<keyword evidence="1" id="KW-0812">Transmembrane</keyword>
<gene>
    <name evidence="2" type="ORF">AGLY_010135</name>
</gene>
<evidence type="ECO:0000256" key="1">
    <source>
        <dbReference type="SAM" id="Phobius"/>
    </source>
</evidence>
<evidence type="ECO:0000313" key="3">
    <source>
        <dbReference type="Proteomes" id="UP000475862"/>
    </source>
</evidence>
<feature type="transmembrane region" description="Helical" evidence="1">
    <location>
        <begin position="127"/>
        <end position="150"/>
    </location>
</feature>
<proteinExistence type="predicted"/>
<reference evidence="2 3" key="1">
    <citation type="submission" date="2019-08" db="EMBL/GenBank/DDBJ databases">
        <title>The genome of the soybean aphid Biotype 1, its phylome, world population structure and adaptation to the North American continent.</title>
        <authorList>
            <person name="Giordano R."/>
            <person name="Donthu R.K."/>
            <person name="Hernandez A.G."/>
            <person name="Wright C.L."/>
            <person name="Zimin A.V."/>
        </authorList>
    </citation>
    <scope>NUCLEOTIDE SEQUENCE [LARGE SCALE GENOMIC DNA]</scope>
    <source>
        <tissue evidence="2">Whole aphids</tissue>
    </source>
</reference>
<comment type="caution">
    <text evidence="2">The sequence shown here is derived from an EMBL/GenBank/DDBJ whole genome shotgun (WGS) entry which is preliminary data.</text>
</comment>
<feature type="transmembrane region" description="Helical" evidence="1">
    <location>
        <begin position="55"/>
        <end position="78"/>
    </location>
</feature>
<keyword evidence="1" id="KW-0472">Membrane</keyword>
<organism evidence="2 3">
    <name type="scientific">Aphis glycines</name>
    <name type="common">Soybean aphid</name>
    <dbReference type="NCBI Taxonomy" id="307491"/>
    <lineage>
        <taxon>Eukaryota</taxon>
        <taxon>Metazoa</taxon>
        <taxon>Ecdysozoa</taxon>
        <taxon>Arthropoda</taxon>
        <taxon>Hexapoda</taxon>
        <taxon>Insecta</taxon>
        <taxon>Pterygota</taxon>
        <taxon>Neoptera</taxon>
        <taxon>Paraneoptera</taxon>
        <taxon>Hemiptera</taxon>
        <taxon>Sternorrhyncha</taxon>
        <taxon>Aphidomorpha</taxon>
        <taxon>Aphidoidea</taxon>
        <taxon>Aphididae</taxon>
        <taxon>Aphidini</taxon>
        <taxon>Aphis</taxon>
        <taxon>Aphis</taxon>
    </lineage>
</organism>
<sequence length="321" mass="36417">FNTDTKRNLLAQRHQKLKFERTRHNYVLYPSDMYLIQALIQVCKKLLLPLLYIKLFISFFSKILPVIQFSIHLINIFLHIVDKFTQWICRFCYILNELPDCIHFFIFVIQDALVHLPNINSKIKFAIIIKIIMLPGTSIVTILSSISFILSSFFEKKLSECLGILKRRRFGAGGLELLGLIGLLISCVSLNFRSGFSSKFVFSIDSKSFFSNLDLDADCNLFLNYSVLELSTTFFISSSTVFTVNSSSGFVVISISGSSFLTTDDSTLSDFFSAIAKSNSKVFVTSSPATILEGLADIIIAQFKTSKFEVYMDFNDFILIK</sequence>
<evidence type="ECO:0000313" key="2">
    <source>
        <dbReference type="EMBL" id="KAE9531933.1"/>
    </source>
</evidence>
<feature type="transmembrane region" description="Helical" evidence="1">
    <location>
        <begin position="170"/>
        <end position="192"/>
    </location>
</feature>
<feature type="non-terminal residue" evidence="2">
    <location>
        <position position="1"/>
    </location>
</feature>
<name>A0A6G0TF70_APHGL</name>
<protein>
    <submittedName>
        <fullName evidence="2">Uncharacterized protein</fullName>
    </submittedName>
</protein>